<evidence type="ECO:0000256" key="2">
    <source>
        <dbReference type="ARBA" id="ARBA00022692"/>
    </source>
</evidence>
<dbReference type="GO" id="GO:0061513">
    <property type="term" value="F:glucose 6-phosphate:phosphate antiporter activity"/>
    <property type="evidence" value="ECO:0007669"/>
    <property type="project" value="TreeGrafter"/>
</dbReference>
<keyword evidence="3 5" id="KW-1133">Transmembrane helix</keyword>
<keyword evidence="4 5" id="KW-0472">Membrane</keyword>
<accession>A0A8C3J498</accession>
<dbReference type="PANTHER" id="PTHR43184">
    <property type="entry name" value="MAJOR FACILITATOR SUPERFAMILY TRANSPORTER 16, ISOFORM B"/>
    <property type="match status" value="1"/>
</dbReference>
<dbReference type="AlphaFoldDB" id="A0A8C3J498"/>
<evidence type="ECO:0000256" key="3">
    <source>
        <dbReference type="ARBA" id="ARBA00022989"/>
    </source>
</evidence>
<evidence type="ECO:0000313" key="6">
    <source>
        <dbReference type="Ensembl" id="ENSCPGP00000002150.1"/>
    </source>
</evidence>
<dbReference type="Proteomes" id="UP000694419">
    <property type="component" value="Unplaced"/>
</dbReference>
<organism evidence="6 7">
    <name type="scientific">Calidris pygmaea</name>
    <name type="common">Spoon-billed sandpiper</name>
    <dbReference type="NCBI Taxonomy" id="425635"/>
    <lineage>
        <taxon>Eukaryota</taxon>
        <taxon>Metazoa</taxon>
        <taxon>Chordata</taxon>
        <taxon>Craniata</taxon>
        <taxon>Vertebrata</taxon>
        <taxon>Euteleostomi</taxon>
        <taxon>Archelosauria</taxon>
        <taxon>Archosauria</taxon>
        <taxon>Dinosauria</taxon>
        <taxon>Saurischia</taxon>
        <taxon>Theropoda</taxon>
        <taxon>Coelurosauria</taxon>
        <taxon>Aves</taxon>
        <taxon>Neognathae</taxon>
        <taxon>Neoaves</taxon>
        <taxon>Charadriiformes</taxon>
        <taxon>Scolopacidae</taxon>
        <taxon>Calidris</taxon>
    </lineage>
</organism>
<feature type="transmembrane region" description="Helical" evidence="5">
    <location>
        <begin position="101"/>
        <end position="122"/>
    </location>
</feature>
<dbReference type="GO" id="GO:0035435">
    <property type="term" value="P:phosphate ion transmembrane transport"/>
    <property type="evidence" value="ECO:0007669"/>
    <property type="project" value="TreeGrafter"/>
</dbReference>
<dbReference type="Ensembl" id="ENSCPGT00000002371.1">
    <property type="protein sequence ID" value="ENSCPGP00000002150.1"/>
    <property type="gene ID" value="ENSCPGG00000001614.1"/>
</dbReference>
<dbReference type="PANTHER" id="PTHR43184:SF12">
    <property type="entry name" value="SUGAR PHOSPHATE EXCHANGER 3"/>
    <property type="match status" value="1"/>
</dbReference>
<protein>
    <submittedName>
        <fullName evidence="6">Uncharacterized protein</fullName>
    </submittedName>
</protein>
<evidence type="ECO:0000256" key="5">
    <source>
        <dbReference type="SAM" id="Phobius"/>
    </source>
</evidence>
<evidence type="ECO:0000313" key="7">
    <source>
        <dbReference type="Proteomes" id="UP000694419"/>
    </source>
</evidence>
<dbReference type="Gene3D" id="1.20.1250.20">
    <property type="entry name" value="MFS general substrate transporter like domains"/>
    <property type="match status" value="1"/>
</dbReference>
<evidence type="ECO:0000256" key="1">
    <source>
        <dbReference type="ARBA" id="ARBA00004141"/>
    </source>
</evidence>
<proteinExistence type="predicted"/>
<keyword evidence="2 5" id="KW-0812">Transmembrane</keyword>
<evidence type="ECO:0000256" key="4">
    <source>
        <dbReference type="ARBA" id="ARBA00023136"/>
    </source>
</evidence>
<dbReference type="GO" id="GO:0005789">
    <property type="term" value="C:endoplasmic reticulum membrane"/>
    <property type="evidence" value="ECO:0007669"/>
    <property type="project" value="TreeGrafter"/>
</dbReference>
<reference evidence="6" key="2">
    <citation type="submission" date="2025-09" db="UniProtKB">
        <authorList>
            <consortium name="Ensembl"/>
        </authorList>
    </citation>
    <scope>IDENTIFICATION</scope>
</reference>
<feature type="transmembrane region" description="Helical" evidence="5">
    <location>
        <begin position="67"/>
        <end position="89"/>
    </location>
</feature>
<dbReference type="SUPFAM" id="SSF103473">
    <property type="entry name" value="MFS general substrate transporter"/>
    <property type="match status" value="1"/>
</dbReference>
<sequence length="149" mass="15099">MLVLLWLGRRQHPSSVFPSTAGIAARGVSNLTLGLAGCSPQSCFSSLCFTAPSLQGTHESLKGNAKALSTVTAIIDGTGSIGAALGPLLAGLISPTGWNNVFYMLIAADVLACLVGSFFSVLDIQGVPCSHPLAGRGQGQSSGDNQARG</sequence>
<keyword evidence="7" id="KW-1185">Reference proteome</keyword>
<dbReference type="InterPro" id="IPR036259">
    <property type="entry name" value="MFS_trans_sf"/>
</dbReference>
<comment type="subcellular location">
    <subcellularLocation>
        <location evidence="1">Membrane</location>
        <topology evidence="1">Multi-pass membrane protein</topology>
    </subcellularLocation>
</comment>
<name>A0A8C3J498_9CHAR</name>
<reference evidence="6" key="1">
    <citation type="submission" date="2025-08" db="UniProtKB">
        <authorList>
            <consortium name="Ensembl"/>
        </authorList>
    </citation>
    <scope>IDENTIFICATION</scope>
</reference>